<keyword evidence="3" id="KW-1185">Reference proteome</keyword>
<gene>
    <name evidence="2" type="ORF">RDI58_019002</name>
</gene>
<accession>A0AAN8YAQ1</accession>
<evidence type="ECO:0000256" key="1">
    <source>
        <dbReference type="SAM" id="MobiDB-lite"/>
    </source>
</evidence>
<dbReference type="Proteomes" id="UP001371456">
    <property type="component" value="Unassembled WGS sequence"/>
</dbReference>
<dbReference type="EMBL" id="JBANQN010000007">
    <property type="protein sequence ID" value="KAK6785547.1"/>
    <property type="molecule type" value="Genomic_DNA"/>
</dbReference>
<evidence type="ECO:0000313" key="3">
    <source>
        <dbReference type="Proteomes" id="UP001371456"/>
    </source>
</evidence>
<organism evidence="2 3">
    <name type="scientific">Solanum bulbocastanum</name>
    <name type="common">Wild potato</name>
    <dbReference type="NCBI Taxonomy" id="147425"/>
    <lineage>
        <taxon>Eukaryota</taxon>
        <taxon>Viridiplantae</taxon>
        <taxon>Streptophyta</taxon>
        <taxon>Embryophyta</taxon>
        <taxon>Tracheophyta</taxon>
        <taxon>Spermatophyta</taxon>
        <taxon>Magnoliopsida</taxon>
        <taxon>eudicotyledons</taxon>
        <taxon>Gunneridae</taxon>
        <taxon>Pentapetalae</taxon>
        <taxon>asterids</taxon>
        <taxon>lamiids</taxon>
        <taxon>Solanales</taxon>
        <taxon>Solanaceae</taxon>
        <taxon>Solanoideae</taxon>
        <taxon>Solaneae</taxon>
        <taxon>Solanum</taxon>
    </lineage>
</organism>
<reference evidence="2 3" key="1">
    <citation type="submission" date="2024-02" db="EMBL/GenBank/DDBJ databases">
        <title>de novo genome assembly of Solanum bulbocastanum strain 11H21.</title>
        <authorList>
            <person name="Hosaka A.J."/>
        </authorList>
    </citation>
    <scope>NUCLEOTIDE SEQUENCE [LARGE SCALE GENOMIC DNA]</scope>
    <source>
        <tissue evidence="2">Young leaves</tissue>
    </source>
</reference>
<proteinExistence type="predicted"/>
<evidence type="ECO:0000313" key="2">
    <source>
        <dbReference type="EMBL" id="KAK6785547.1"/>
    </source>
</evidence>
<comment type="caution">
    <text evidence="2">The sequence shown here is derived from an EMBL/GenBank/DDBJ whole genome shotgun (WGS) entry which is preliminary data.</text>
</comment>
<name>A0AAN8YAQ1_SOLBU</name>
<sequence length="154" mass="17734">MSLMKKLLYFLPCHNSLLLEESDQNEVQESGTKIQELHFMHYNKISEISSWDNLPASGLNQSERSIIRRNYCFHDGRVRVGRGANSKVEKKQCPRCSRWCKYYATTNTTIIMCIGCGKKFDPRSNSSSSGRKLGAKSYLHRKQQDHQRLSLAVC</sequence>
<dbReference type="AlphaFoldDB" id="A0AAN8YAQ1"/>
<feature type="region of interest" description="Disordered" evidence="1">
    <location>
        <begin position="121"/>
        <end position="141"/>
    </location>
</feature>
<protein>
    <submittedName>
        <fullName evidence="2">Uncharacterized protein</fullName>
    </submittedName>
</protein>